<name>A0A2S7XUD3_9GAMM</name>
<comment type="caution">
    <text evidence="2">The sequence shown here is derived from an EMBL/GenBank/DDBJ whole genome shotgun (WGS) entry which is preliminary data.</text>
</comment>
<gene>
    <name evidence="2" type="ORF">CXB77_02160</name>
</gene>
<accession>A0A2S7XUD3</accession>
<keyword evidence="1" id="KW-0472">Membrane</keyword>
<evidence type="ECO:0000256" key="1">
    <source>
        <dbReference type="SAM" id="Phobius"/>
    </source>
</evidence>
<dbReference type="AlphaFoldDB" id="A0A2S7XUD3"/>
<dbReference type="RefSeq" id="WP_105072613.1">
    <property type="nucleotide sequence ID" value="NZ_PPGH01000013.1"/>
</dbReference>
<dbReference type="Proteomes" id="UP000239936">
    <property type="component" value="Unassembled WGS sequence"/>
</dbReference>
<keyword evidence="1" id="KW-0812">Transmembrane</keyword>
<dbReference type="OrthoDB" id="6735159at2"/>
<proteinExistence type="predicted"/>
<feature type="transmembrane region" description="Helical" evidence="1">
    <location>
        <begin position="21"/>
        <end position="38"/>
    </location>
</feature>
<reference evidence="2 3" key="1">
    <citation type="submission" date="2018-01" db="EMBL/GenBank/DDBJ databases">
        <title>The complete genome sequence of Chromatium okenii LaCa, a purple sulfur bacterium with a turbulent life.</title>
        <authorList>
            <person name="Luedin S.M."/>
            <person name="Liechti N."/>
            <person name="Storelli N."/>
            <person name="Danza F."/>
            <person name="Wittwer M."/>
            <person name="Pothier J.F."/>
            <person name="Tonolla M.A."/>
        </authorList>
    </citation>
    <scope>NUCLEOTIDE SEQUENCE [LARGE SCALE GENOMIC DNA]</scope>
    <source>
        <strain evidence="2 3">LaCa</strain>
    </source>
</reference>
<evidence type="ECO:0000313" key="2">
    <source>
        <dbReference type="EMBL" id="PQJ97354.1"/>
    </source>
</evidence>
<sequence>MAISLEKKLEEATVAKKRYQSLFVTVSILFIAVIGYLFNSMILDYAVLENVSITRDDDTNQVSFAYDVVEPGRIDFNYANAILTDRKDAGTDENFTWSWDAEGLTEISIRSRKSVLPHWDKENFDF</sequence>
<evidence type="ECO:0000313" key="3">
    <source>
        <dbReference type="Proteomes" id="UP000239936"/>
    </source>
</evidence>
<organism evidence="2 3">
    <name type="scientific">Chromatium okenii</name>
    <dbReference type="NCBI Taxonomy" id="61644"/>
    <lineage>
        <taxon>Bacteria</taxon>
        <taxon>Pseudomonadati</taxon>
        <taxon>Pseudomonadota</taxon>
        <taxon>Gammaproteobacteria</taxon>
        <taxon>Chromatiales</taxon>
        <taxon>Chromatiaceae</taxon>
        <taxon>Chromatium</taxon>
    </lineage>
</organism>
<dbReference type="EMBL" id="PPGH01000013">
    <property type="protein sequence ID" value="PQJ97354.1"/>
    <property type="molecule type" value="Genomic_DNA"/>
</dbReference>
<protein>
    <submittedName>
        <fullName evidence="2">Uncharacterized protein</fullName>
    </submittedName>
</protein>
<keyword evidence="1" id="KW-1133">Transmembrane helix</keyword>
<keyword evidence="3" id="KW-1185">Reference proteome</keyword>